<accession>A0ABV4CZD8</accession>
<sequence>MTLTLFIACPFRMPAATLPGDLLNDSLPSQWVYDEHFDQSLPTDDRWWNYFDDPVLDSLIVMGVENNYNVLMAARRIEMARQSLNSARSGYFPTLNLSGGWNKNRTSGMMADDHGHASTIDYFSLGVNMNWEIDVFGKITARAKQQKASFKATRAEYAAVMTSLCGNIAKAYINLRVYQAELAVAGEHIASQEKIVKITEARHEAGLASMLDVSQAKVVYYSTQASVPGLRSAIHRTINGLATLVGVYPEELYPKLDVAAPLPDYNQIVPVGIPAELLRRRPDIVQAEYELAGYAAALGIAKKEFLPTLSISGSIGTSAHRPGSLFKSESLTYSIAPTLSWTIFDGMARKYNAAIARQQMEIGIDNYNLAVMTAVQEVDDAISAYVSTLKNIDVLEEVITHSDKSLELSLDLYKRGLNPFNDVVTAQLNVLENQNSIIVSKGNALAALVNLYEALGGGWDISQLE</sequence>
<keyword evidence="4" id="KW-1185">Reference proteome</keyword>
<evidence type="ECO:0000313" key="4">
    <source>
        <dbReference type="Proteomes" id="UP001565200"/>
    </source>
</evidence>
<protein>
    <submittedName>
        <fullName evidence="3">TolC family protein</fullName>
    </submittedName>
</protein>
<dbReference type="Gene3D" id="2.20.200.10">
    <property type="entry name" value="Outer membrane efflux proteins (OEP)"/>
    <property type="match status" value="1"/>
</dbReference>
<dbReference type="Proteomes" id="UP001565200">
    <property type="component" value="Unassembled WGS sequence"/>
</dbReference>
<dbReference type="InterPro" id="IPR010131">
    <property type="entry name" value="MdtP/NodT-like"/>
</dbReference>
<gene>
    <name evidence="3" type="ORF">AAK873_10465</name>
</gene>
<keyword evidence="2" id="KW-0472">Membrane</keyword>
<dbReference type="PANTHER" id="PTHR30203">
    <property type="entry name" value="OUTER MEMBRANE CATION EFFLUX PROTEIN"/>
    <property type="match status" value="1"/>
</dbReference>
<name>A0ABV4CZD8_9BACT</name>
<dbReference type="SUPFAM" id="SSF56954">
    <property type="entry name" value="Outer membrane efflux proteins (OEP)"/>
    <property type="match status" value="1"/>
</dbReference>
<comment type="similarity">
    <text evidence="1 2">Belongs to the outer membrane factor (OMF) (TC 1.B.17) family.</text>
</comment>
<dbReference type="EMBL" id="JBCLPP010000030">
    <property type="protein sequence ID" value="MEY8246036.1"/>
    <property type="molecule type" value="Genomic_DNA"/>
</dbReference>
<dbReference type="PANTHER" id="PTHR30203:SF31">
    <property type="entry name" value="RND EFFLUX SYSTEM, OUTER MEMBRANE LIPOPROTEIN, NODT"/>
    <property type="match status" value="1"/>
</dbReference>
<keyword evidence="2" id="KW-0449">Lipoprotein</keyword>
<dbReference type="NCBIfam" id="TIGR01845">
    <property type="entry name" value="outer_NodT"/>
    <property type="match status" value="1"/>
</dbReference>
<evidence type="ECO:0000256" key="2">
    <source>
        <dbReference type="RuleBase" id="RU362097"/>
    </source>
</evidence>
<evidence type="ECO:0000313" key="3">
    <source>
        <dbReference type="EMBL" id="MEY8246036.1"/>
    </source>
</evidence>
<dbReference type="Pfam" id="PF02321">
    <property type="entry name" value="OEP"/>
    <property type="match status" value="2"/>
</dbReference>
<keyword evidence="2" id="KW-0564">Palmitate</keyword>
<keyword evidence="2" id="KW-1134">Transmembrane beta strand</keyword>
<dbReference type="RefSeq" id="WP_369863619.1">
    <property type="nucleotide sequence ID" value="NZ_JBCLPP010000030.1"/>
</dbReference>
<proteinExistence type="inferred from homology"/>
<organism evidence="3 4">
    <name type="scientific">Heminiphilus faecis</name>
    <dbReference type="NCBI Taxonomy" id="2601703"/>
    <lineage>
        <taxon>Bacteria</taxon>
        <taxon>Pseudomonadati</taxon>
        <taxon>Bacteroidota</taxon>
        <taxon>Bacteroidia</taxon>
        <taxon>Bacteroidales</taxon>
        <taxon>Muribaculaceae</taxon>
        <taxon>Heminiphilus</taxon>
    </lineage>
</organism>
<comment type="caution">
    <text evidence="3">The sequence shown here is derived from an EMBL/GenBank/DDBJ whole genome shotgun (WGS) entry which is preliminary data.</text>
</comment>
<evidence type="ECO:0000256" key="1">
    <source>
        <dbReference type="ARBA" id="ARBA00007613"/>
    </source>
</evidence>
<dbReference type="InterPro" id="IPR003423">
    <property type="entry name" value="OMP_efflux"/>
</dbReference>
<keyword evidence="2" id="KW-0812">Transmembrane</keyword>
<comment type="subcellular location">
    <subcellularLocation>
        <location evidence="2">Cell membrane</location>
        <topology evidence="2">Lipid-anchor</topology>
    </subcellularLocation>
</comment>
<reference evidence="3 4" key="1">
    <citation type="submission" date="2024-03" db="EMBL/GenBank/DDBJ databases">
        <title>Mouse gut bacterial collection (mGBC) of GemPharmatech.</title>
        <authorList>
            <person name="He Y."/>
            <person name="Dong L."/>
            <person name="Wu D."/>
            <person name="Gao X."/>
            <person name="Lin Z."/>
        </authorList>
    </citation>
    <scope>NUCLEOTIDE SEQUENCE [LARGE SCALE GENOMIC DNA]</scope>
    <source>
        <strain evidence="3 4">54-13</strain>
    </source>
</reference>
<dbReference type="Gene3D" id="1.20.1600.10">
    <property type="entry name" value="Outer membrane efflux proteins (OEP)"/>
    <property type="match status" value="1"/>
</dbReference>